<reference evidence="1" key="2">
    <citation type="journal article" date="2023" name="Int. J. Mol. Sci.">
        <title>De Novo Assembly and Annotation of 11 Diverse Shrub Willow (Salix) Genomes Reveals Novel Gene Organization in Sex-Linked Regions.</title>
        <authorList>
            <person name="Hyden B."/>
            <person name="Feng K."/>
            <person name="Yates T.B."/>
            <person name="Jawdy S."/>
            <person name="Cereghino C."/>
            <person name="Smart L.B."/>
            <person name="Muchero W."/>
        </authorList>
    </citation>
    <scope>NUCLEOTIDE SEQUENCE</scope>
    <source>
        <tissue evidence="1">Shoot tip</tissue>
    </source>
</reference>
<evidence type="ECO:0000313" key="1">
    <source>
        <dbReference type="EMBL" id="KAJ6354978.1"/>
    </source>
</evidence>
<dbReference type="EMBL" id="JAPFFI010000017">
    <property type="protein sequence ID" value="KAJ6354978.1"/>
    <property type="molecule type" value="Genomic_DNA"/>
</dbReference>
<gene>
    <name evidence="1" type="ORF">OIU77_005555</name>
</gene>
<name>A0ABQ9APU3_9ROSI</name>
<protein>
    <submittedName>
        <fullName evidence="1">Uncharacterized protein</fullName>
    </submittedName>
</protein>
<organism evidence="1 2">
    <name type="scientific">Salix suchowensis</name>
    <dbReference type="NCBI Taxonomy" id="1278906"/>
    <lineage>
        <taxon>Eukaryota</taxon>
        <taxon>Viridiplantae</taxon>
        <taxon>Streptophyta</taxon>
        <taxon>Embryophyta</taxon>
        <taxon>Tracheophyta</taxon>
        <taxon>Spermatophyta</taxon>
        <taxon>Magnoliopsida</taxon>
        <taxon>eudicotyledons</taxon>
        <taxon>Gunneridae</taxon>
        <taxon>Pentapetalae</taxon>
        <taxon>rosids</taxon>
        <taxon>fabids</taxon>
        <taxon>Malpighiales</taxon>
        <taxon>Salicaceae</taxon>
        <taxon>Saliceae</taxon>
        <taxon>Salix</taxon>
    </lineage>
</organism>
<dbReference type="Proteomes" id="UP001141253">
    <property type="component" value="Chromosome 18"/>
</dbReference>
<keyword evidence="2" id="KW-1185">Reference proteome</keyword>
<feature type="non-terminal residue" evidence="1">
    <location>
        <position position="10"/>
    </location>
</feature>
<proteinExistence type="predicted"/>
<accession>A0ABQ9APU3</accession>
<reference evidence="1" key="1">
    <citation type="submission" date="2022-10" db="EMBL/GenBank/DDBJ databases">
        <authorList>
            <person name="Hyden B.L."/>
            <person name="Feng K."/>
            <person name="Yates T."/>
            <person name="Jawdy S."/>
            <person name="Smart L.B."/>
            <person name="Muchero W."/>
        </authorList>
    </citation>
    <scope>NUCLEOTIDE SEQUENCE</scope>
    <source>
        <tissue evidence="1">Shoot tip</tissue>
    </source>
</reference>
<sequence length="10" mass="1093">MQLCQCLGVV</sequence>
<comment type="caution">
    <text evidence="1">The sequence shown here is derived from an EMBL/GenBank/DDBJ whole genome shotgun (WGS) entry which is preliminary data.</text>
</comment>
<evidence type="ECO:0000313" key="2">
    <source>
        <dbReference type="Proteomes" id="UP001141253"/>
    </source>
</evidence>